<dbReference type="Proteomes" id="UP000490386">
    <property type="component" value="Unassembled WGS sequence"/>
</dbReference>
<protein>
    <recommendedName>
        <fullName evidence="3">Roadblock/LC7 domain-containing protein</fullName>
    </recommendedName>
</protein>
<dbReference type="RefSeq" id="WP_151422792.1">
    <property type="nucleotide sequence ID" value="NZ_WBJX01000001.1"/>
</dbReference>
<keyword evidence="2" id="KW-1185">Reference proteome</keyword>
<proteinExistence type="predicted"/>
<evidence type="ECO:0008006" key="3">
    <source>
        <dbReference type="Google" id="ProtNLM"/>
    </source>
</evidence>
<evidence type="ECO:0000313" key="1">
    <source>
        <dbReference type="EMBL" id="KAB1639602.1"/>
    </source>
</evidence>
<dbReference type="SUPFAM" id="SSF103196">
    <property type="entry name" value="Roadblock/LC7 domain"/>
    <property type="match status" value="1"/>
</dbReference>
<gene>
    <name evidence="1" type="ORF">F8O03_04550</name>
</gene>
<dbReference type="OrthoDB" id="3781969at2"/>
<accession>A0A7J5B620</accession>
<name>A0A7J5B620_9MICO</name>
<sequence length="122" mass="12708">MSSLDEAIRQLLSIEGATGAAIVDYASGMALAQGGNPSFDLGIAAAGNSNVVRAKLATMSELGVTDEIDDILITLSSQYHLINVLNTQGSNGLFIYLVLSRTSANLALARHKLKAVSSQIAM</sequence>
<dbReference type="AlphaFoldDB" id="A0A7J5B620"/>
<evidence type="ECO:0000313" key="2">
    <source>
        <dbReference type="Proteomes" id="UP000490386"/>
    </source>
</evidence>
<organism evidence="1 2">
    <name type="scientific">Pseudoclavibacter terrae</name>
    <dbReference type="NCBI Taxonomy" id="1530195"/>
    <lineage>
        <taxon>Bacteria</taxon>
        <taxon>Bacillati</taxon>
        <taxon>Actinomycetota</taxon>
        <taxon>Actinomycetes</taxon>
        <taxon>Micrococcales</taxon>
        <taxon>Microbacteriaceae</taxon>
        <taxon>Pseudoclavibacter</taxon>
    </lineage>
</organism>
<reference evidence="1 2" key="1">
    <citation type="submission" date="2019-09" db="EMBL/GenBank/DDBJ databases">
        <title>Phylogeny of genus Pseudoclavibacter and closely related genus.</title>
        <authorList>
            <person name="Li Y."/>
        </authorList>
    </citation>
    <scope>NUCLEOTIDE SEQUENCE [LARGE SCALE GENOMIC DNA]</scope>
    <source>
        <strain evidence="1 2">THG-MD12</strain>
    </source>
</reference>
<dbReference type="EMBL" id="WBJX01000001">
    <property type="protein sequence ID" value="KAB1639602.1"/>
    <property type="molecule type" value="Genomic_DNA"/>
</dbReference>
<comment type="caution">
    <text evidence="1">The sequence shown here is derived from an EMBL/GenBank/DDBJ whole genome shotgun (WGS) entry which is preliminary data.</text>
</comment>